<dbReference type="AlphaFoldDB" id="T0QR87"/>
<feature type="domain" description="FYVE-type" evidence="7">
    <location>
        <begin position="269"/>
        <end position="328"/>
    </location>
</feature>
<dbReference type="OMA" id="IDETSHG"/>
<dbReference type="PROSITE" id="PS50178">
    <property type="entry name" value="ZF_FYVE"/>
    <property type="match status" value="1"/>
</dbReference>
<evidence type="ECO:0000256" key="5">
    <source>
        <dbReference type="SAM" id="Coils"/>
    </source>
</evidence>
<keyword evidence="3" id="KW-0862">Zinc</keyword>
<dbReference type="Gene3D" id="3.30.40.10">
    <property type="entry name" value="Zinc/RING finger domain, C3HC4 (zinc finger)"/>
    <property type="match status" value="1"/>
</dbReference>
<dbReference type="Proteomes" id="UP000030762">
    <property type="component" value="Unassembled WGS sequence"/>
</dbReference>
<dbReference type="InterPro" id="IPR013083">
    <property type="entry name" value="Znf_RING/FYVE/PHD"/>
</dbReference>
<evidence type="ECO:0000259" key="7">
    <source>
        <dbReference type="PROSITE" id="PS50178"/>
    </source>
</evidence>
<dbReference type="EMBL" id="JH767147">
    <property type="protein sequence ID" value="EQC36415.1"/>
    <property type="molecule type" value="Genomic_DNA"/>
</dbReference>
<dbReference type="SMART" id="SM00064">
    <property type="entry name" value="FYVE"/>
    <property type="match status" value="1"/>
</dbReference>
<evidence type="ECO:0000256" key="6">
    <source>
        <dbReference type="SAM" id="MobiDB-lite"/>
    </source>
</evidence>
<protein>
    <recommendedName>
        <fullName evidence="7">FYVE-type domain-containing protein</fullName>
    </recommendedName>
</protein>
<dbReference type="GeneID" id="19946599"/>
<dbReference type="OrthoDB" id="10018316at2759"/>
<dbReference type="InterPro" id="IPR011011">
    <property type="entry name" value="Znf_FYVE_PHD"/>
</dbReference>
<dbReference type="SUPFAM" id="SSF57903">
    <property type="entry name" value="FYVE/PHD zinc finger"/>
    <property type="match status" value="1"/>
</dbReference>
<dbReference type="InterPro" id="IPR017455">
    <property type="entry name" value="Znf_FYVE-rel"/>
</dbReference>
<dbReference type="InterPro" id="IPR000306">
    <property type="entry name" value="Znf_FYVE"/>
</dbReference>
<dbReference type="RefSeq" id="XP_008609836.1">
    <property type="nucleotide sequence ID" value="XM_008611614.1"/>
</dbReference>
<evidence type="ECO:0000256" key="2">
    <source>
        <dbReference type="ARBA" id="ARBA00022771"/>
    </source>
</evidence>
<name>T0QR87_SAPDV</name>
<dbReference type="PANTHER" id="PTHR43102">
    <property type="entry name" value="SLR1143 PROTEIN"/>
    <property type="match status" value="1"/>
</dbReference>
<evidence type="ECO:0000256" key="1">
    <source>
        <dbReference type="ARBA" id="ARBA00022723"/>
    </source>
</evidence>
<proteinExistence type="predicted"/>
<keyword evidence="5" id="KW-0175">Coiled coil</keyword>
<keyword evidence="9" id="KW-1185">Reference proteome</keyword>
<dbReference type="PANTHER" id="PTHR43102:SF2">
    <property type="entry name" value="GAF DOMAIN-CONTAINING PROTEIN"/>
    <property type="match status" value="1"/>
</dbReference>
<evidence type="ECO:0000256" key="4">
    <source>
        <dbReference type="PROSITE-ProRule" id="PRU00091"/>
    </source>
</evidence>
<evidence type="ECO:0000313" key="9">
    <source>
        <dbReference type="Proteomes" id="UP000030762"/>
    </source>
</evidence>
<accession>T0QR87</accession>
<keyword evidence="1" id="KW-0479">Metal-binding</keyword>
<keyword evidence="2 4" id="KW-0863">Zinc-finger</keyword>
<reference evidence="8 9" key="1">
    <citation type="submission" date="2012-04" db="EMBL/GenBank/DDBJ databases">
        <title>The Genome Sequence of Saprolegnia declina VS20.</title>
        <authorList>
            <consortium name="The Broad Institute Genome Sequencing Platform"/>
            <person name="Russ C."/>
            <person name="Nusbaum C."/>
            <person name="Tyler B."/>
            <person name="van West P."/>
            <person name="Dieguez-Uribeondo J."/>
            <person name="de Bruijn I."/>
            <person name="Tripathy S."/>
            <person name="Jiang R."/>
            <person name="Young S.K."/>
            <person name="Zeng Q."/>
            <person name="Gargeya S."/>
            <person name="Fitzgerald M."/>
            <person name="Haas B."/>
            <person name="Abouelleil A."/>
            <person name="Alvarado L."/>
            <person name="Arachchi H.M."/>
            <person name="Berlin A."/>
            <person name="Chapman S.B."/>
            <person name="Goldberg J."/>
            <person name="Griggs A."/>
            <person name="Gujja S."/>
            <person name="Hansen M."/>
            <person name="Howarth C."/>
            <person name="Imamovic A."/>
            <person name="Larimer J."/>
            <person name="McCowen C."/>
            <person name="Montmayeur A."/>
            <person name="Murphy C."/>
            <person name="Neiman D."/>
            <person name="Pearson M."/>
            <person name="Priest M."/>
            <person name="Roberts A."/>
            <person name="Saif S."/>
            <person name="Shea T."/>
            <person name="Sisk P."/>
            <person name="Sykes S."/>
            <person name="Wortman J."/>
            <person name="Nusbaum C."/>
            <person name="Birren B."/>
        </authorList>
    </citation>
    <scope>NUCLEOTIDE SEQUENCE [LARGE SCALE GENOMIC DNA]</scope>
    <source>
        <strain evidence="8 9">VS20</strain>
    </source>
</reference>
<dbReference type="Gene3D" id="3.30.530.20">
    <property type="match status" value="1"/>
</dbReference>
<dbReference type="InParanoid" id="T0QR87"/>
<evidence type="ECO:0000313" key="8">
    <source>
        <dbReference type="EMBL" id="EQC36415.1"/>
    </source>
</evidence>
<gene>
    <name evidence="8" type="ORF">SDRG_05872</name>
</gene>
<dbReference type="InterPro" id="IPR023393">
    <property type="entry name" value="START-like_dom_sf"/>
</dbReference>
<dbReference type="STRING" id="1156394.T0QR87"/>
<dbReference type="VEuPathDB" id="FungiDB:SDRG_05872"/>
<evidence type="ECO:0000256" key="3">
    <source>
        <dbReference type="ARBA" id="ARBA00022833"/>
    </source>
</evidence>
<organism evidence="8 9">
    <name type="scientific">Saprolegnia diclina (strain VS20)</name>
    <dbReference type="NCBI Taxonomy" id="1156394"/>
    <lineage>
        <taxon>Eukaryota</taxon>
        <taxon>Sar</taxon>
        <taxon>Stramenopiles</taxon>
        <taxon>Oomycota</taxon>
        <taxon>Saprolegniomycetes</taxon>
        <taxon>Saprolegniales</taxon>
        <taxon>Saprolegniaceae</taxon>
        <taxon>Saprolegnia</taxon>
    </lineage>
</organism>
<sequence>MLEVPVKPTFFPTAAITSADAATYRQVARYALDDLQHAIATYAWKRCESRDGLLVGKVHCIEQDELDARGGKPCLVMRGAINVRATVAEVLAIVAPSTTDESRRWMHRIHAKKYIDGLVLASVACDDVNNELRVKWTAFKDDVGPALGRDYCLLEYAGLQMPPNGGPHIGFCVNHSIDRPREVPSLSTFGYRRDSLRRTGFLIVPSATSPEIVHVTYLVSSSSPREVPMDKWESALSQRLLCLSTLGPLVAQRRLSQLPIVDRALWVPDSQRKFCAVCLQSFHFRRKHHCRSCGEVVCASCADHHTLDVPVLGLLPVRLCNVCIGKANAVPPPPCIAPRHKKSIVLLEDMQLQLPPPTTKKASLGLPMRAMLEDLYPSQRAMRPIPEVIDETSHGVVPLDELVARISSIKQAIAGIAPPPRSEPPSFTAAIETSTRHHHVSKTACEDGNEDDDDLRSDHATLLESFADDFCARYAHASVHSARTSLLSSSLSSGSSCDEVDALKHQVDELHRMLDDANARLGDYEQEQAARQLKYVESQSGNAPNDPIVVRRRETYDALLSELHDIMGLAPRLA</sequence>
<feature type="coiled-coil region" evidence="5">
    <location>
        <begin position="500"/>
        <end position="527"/>
    </location>
</feature>
<dbReference type="Pfam" id="PF01363">
    <property type="entry name" value="FYVE"/>
    <property type="match status" value="1"/>
</dbReference>
<feature type="region of interest" description="Disordered" evidence="6">
    <location>
        <begin position="434"/>
        <end position="453"/>
    </location>
</feature>
<dbReference type="GO" id="GO:0008270">
    <property type="term" value="F:zinc ion binding"/>
    <property type="evidence" value="ECO:0007669"/>
    <property type="project" value="UniProtKB-KW"/>
</dbReference>